<protein>
    <submittedName>
        <fullName evidence="2">Uncharacterized protein</fullName>
    </submittedName>
</protein>
<dbReference type="WBParaSite" id="jg23373">
    <property type="protein sequence ID" value="jg23373"/>
    <property type="gene ID" value="jg23373"/>
</dbReference>
<dbReference type="Proteomes" id="UP000887574">
    <property type="component" value="Unplaced"/>
</dbReference>
<evidence type="ECO:0000313" key="1">
    <source>
        <dbReference type="Proteomes" id="UP000887574"/>
    </source>
</evidence>
<dbReference type="AlphaFoldDB" id="A0A915DVF6"/>
<organism evidence="1 2">
    <name type="scientific">Ditylenchus dipsaci</name>
    <dbReference type="NCBI Taxonomy" id="166011"/>
    <lineage>
        <taxon>Eukaryota</taxon>
        <taxon>Metazoa</taxon>
        <taxon>Ecdysozoa</taxon>
        <taxon>Nematoda</taxon>
        <taxon>Chromadorea</taxon>
        <taxon>Rhabditida</taxon>
        <taxon>Tylenchina</taxon>
        <taxon>Tylenchomorpha</taxon>
        <taxon>Sphaerularioidea</taxon>
        <taxon>Anguinidae</taxon>
        <taxon>Anguininae</taxon>
        <taxon>Ditylenchus</taxon>
    </lineage>
</organism>
<evidence type="ECO:0000313" key="2">
    <source>
        <dbReference type="WBParaSite" id="jg23373"/>
    </source>
</evidence>
<reference evidence="2" key="1">
    <citation type="submission" date="2022-11" db="UniProtKB">
        <authorList>
            <consortium name="WormBaseParasite"/>
        </authorList>
    </citation>
    <scope>IDENTIFICATION</scope>
</reference>
<accession>A0A915DVF6</accession>
<name>A0A915DVF6_9BILA</name>
<proteinExistence type="predicted"/>
<sequence>MEQEYQEEEQNEEHHNDLPHALTVKEAKEQLMRNVKNPNDVLCLDEKLDCLILRLCDSNDKEWVEGVNCLSTFSWLLKSNSADDRCLLVNPNPKTGNSPWKIKKQIKGVIYSWTIPKIIHELFLAGYDDYEWLKTRGRESKFKNKNPVCIKQPAQQLCVNIFHWARESPITEIESGRAMQFVKKGVVEAETKLNSLLSFIKNIVELQLLPVL</sequence>
<keyword evidence="1" id="KW-1185">Reference proteome</keyword>